<dbReference type="Gene3D" id="1.20.1050.10">
    <property type="match status" value="1"/>
</dbReference>
<dbReference type="InterPro" id="IPR004046">
    <property type="entry name" value="GST_C"/>
</dbReference>
<dbReference type="PANTHER" id="PTHR11571">
    <property type="entry name" value="GLUTATHIONE S-TRANSFERASE"/>
    <property type="match status" value="1"/>
</dbReference>
<proteinExistence type="predicted"/>
<dbReference type="FunFam" id="3.40.30.10:FF:000258">
    <property type="entry name" value="Glutathione S-transferase"/>
    <property type="match status" value="1"/>
</dbReference>
<dbReference type="SFLD" id="SFLDG00363">
    <property type="entry name" value="AMPS_(cytGST):_Alpha-__Mu-__Pi"/>
    <property type="match status" value="1"/>
</dbReference>
<feature type="domain" description="GST N-terminal" evidence="4">
    <location>
        <begin position="3"/>
        <end position="80"/>
    </location>
</feature>
<dbReference type="SUPFAM" id="SSF52833">
    <property type="entry name" value="Thioredoxin-like"/>
    <property type="match status" value="1"/>
</dbReference>
<dbReference type="CDD" id="cd03039">
    <property type="entry name" value="GST_N_Sigma_like"/>
    <property type="match status" value="1"/>
</dbReference>
<dbReference type="SFLD" id="SFLDS00019">
    <property type="entry name" value="Glutathione_Transferase_(cytos"/>
    <property type="match status" value="1"/>
</dbReference>
<dbReference type="KEGG" id="aplc:110987322"/>
<dbReference type="InterPro" id="IPR050213">
    <property type="entry name" value="GST_superfamily"/>
</dbReference>
<protein>
    <recommendedName>
        <fullName evidence="1">glutathione transferase</fullName>
        <ecNumber evidence="1">2.5.1.18</ecNumber>
    </recommendedName>
</protein>
<dbReference type="InterPro" id="IPR010987">
    <property type="entry name" value="Glutathione-S-Trfase_C-like"/>
</dbReference>
<sequence>MAPRFKLTYFDFRGRAEVIRLLFAASGIEFEDVRIAIEDWSAMKQSTPFGRLPLLEFDGIVLPEARAIANYVARETGLYGKSSQEQAQIDVVMEILQDLQHSYFAAYIQKNEEAKEDLTKSFFEKDSLKFLGWLEELLIKNNGGDGFFVGESVSQIQIQFLTW</sequence>
<dbReference type="OMA" id="SDIYIDW"/>
<name>A0A8B7ZJJ1_ACAPL</name>
<dbReference type="Pfam" id="PF14497">
    <property type="entry name" value="GST_C_3"/>
    <property type="match status" value="1"/>
</dbReference>
<dbReference type="Gene3D" id="3.40.30.10">
    <property type="entry name" value="Glutaredoxin"/>
    <property type="match status" value="1"/>
</dbReference>
<dbReference type="InterPro" id="IPR036249">
    <property type="entry name" value="Thioredoxin-like_sf"/>
</dbReference>
<comment type="catalytic activity">
    <reaction evidence="3">
        <text>RX + glutathione = an S-substituted glutathione + a halide anion + H(+)</text>
        <dbReference type="Rhea" id="RHEA:16437"/>
        <dbReference type="ChEBI" id="CHEBI:15378"/>
        <dbReference type="ChEBI" id="CHEBI:16042"/>
        <dbReference type="ChEBI" id="CHEBI:17792"/>
        <dbReference type="ChEBI" id="CHEBI:57925"/>
        <dbReference type="ChEBI" id="CHEBI:90779"/>
        <dbReference type="EC" id="2.5.1.18"/>
    </reaction>
</comment>
<evidence type="ECO:0000313" key="6">
    <source>
        <dbReference type="Proteomes" id="UP000694845"/>
    </source>
</evidence>
<dbReference type="Proteomes" id="UP000694845">
    <property type="component" value="Unplaced"/>
</dbReference>
<gene>
    <name evidence="7" type="primary">LOC110987322</name>
</gene>
<dbReference type="OrthoDB" id="414243at2759"/>
<feature type="domain" description="GST C-terminal" evidence="5">
    <location>
        <begin position="82"/>
        <end position="163"/>
    </location>
</feature>
<dbReference type="Pfam" id="PF02798">
    <property type="entry name" value="GST_N"/>
    <property type="match status" value="1"/>
</dbReference>
<keyword evidence="6" id="KW-1185">Reference proteome</keyword>
<evidence type="ECO:0000313" key="7">
    <source>
        <dbReference type="RefSeq" id="XP_022105699.1"/>
    </source>
</evidence>
<evidence type="ECO:0000259" key="5">
    <source>
        <dbReference type="PROSITE" id="PS50405"/>
    </source>
</evidence>
<dbReference type="GO" id="GO:0006749">
    <property type="term" value="P:glutathione metabolic process"/>
    <property type="evidence" value="ECO:0007669"/>
    <property type="project" value="TreeGrafter"/>
</dbReference>
<dbReference type="RefSeq" id="XP_022105699.1">
    <property type="nucleotide sequence ID" value="XM_022250007.1"/>
</dbReference>
<dbReference type="PROSITE" id="PS50404">
    <property type="entry name" value="GST_NTER"/>
    <property type="match status" value="1"/>
</dbReference>
<dbReference type="GO" id="GO:0004364">
    <property type="term" value="F:glutathione transferase activity"/>
    <property type="evidence" value="ECO:0007669"/>
    <property type="project" value="UniProtKB-EC"/>
</dbReference>
<dbReference type="PANTHER" id="PTHR11571:SF224">
    <property type="entry name" value="HEMATOPOIETIC PROSTAGLANDIN D SYNTHASE"/>
    <property type="match status" value="1"/>
</dbReference>
<dbReference type="PROSITE" id="PS50405">
    <property type="entry name" value="GST_CTER"/>
    <property type="match status" value="1"/>
</dbReference>
<accession>A0A8B7ZJJ1</accession>
<evidence type="ECO:0000256" key="3">
    <source>
        <dbReference type="ARBA" id="ARBA00047960"/>
    </source>
</evidence>
<dbReference type="EC" id="2.5.1.18" evidence="1"/>
<reference evidence="7" key="1">
    <citation type="submission" date="2025-08" db="UniProtKB">
        <authorList>
            <consortium name="RefSeq"/>
        </authorList>
    </citation>
    <scope>IDENTIFICATION</scope>
</reference>
<organism evidence="6 7">
    <name type="scientific">Acanthaster planci</name>
    <name type="common">Crown-of-thorns starfish</name>
    <dbReference type="NCBI Taxonomy" id="133434"/>
    <lineage>
        <taxon>Eukaryota</taxon>
        <taxon>Metazoa</taxon>
        <taxon>Echinodermata</taxon>
        <taxon>Eleutherozoa</taxon>
        <taxon>Asterozoa</taxon>
        <taxon>Asteroidea</taxon>
        <taxon>Valvatacea</taxon>
        <taxon>Valvatida</taxon>
        <taxon>Acanthasteridae</taxon>
        <taxon>Acanthaster</taxon>
    </lineage>
</organism>
<evidence type="ECO:0000259" key="4">
    <source>
        <dbReference type="PROSITE" id="PS50404"/>
    </source>
</evidence>
<keyword evidence="2" id="KW-0808">Transferase</keyword>
<dbReference type="InterPro" id="IPR036282">
    <property type="entry name" value="Glutathione-S-Trfase_C_sf"/>
</dbReference>
<dbReference type="GeneID" id="110987322"/>
<dbReference type="SUPFAM" id="SSF47616">
    <property type="entry name" value="GST C-terminal domain-like"/>
    <property type="match status" value="1"/>
</dbReference>
<dbReference type="InterPro" id="IPR040079">
    <property type="entry name" value="Glutathione_S-Trfase"/>
</dbReference>
<dbReference type="SFLD" id="SFLDG01205">
    <property type="entry name" value="AMPS.1"/>
    <property type="match status" value="1"/>
</dbReference>
<evidence type="ECO:0000256" key="1">
    <source>
        <dbReference type="ARBA" id="ARBA00012452"/>
    </source>
</evidence>
<dbReference type="InterPro" id="IPR004045">
    <property type="entry name" value="Glutathione_S-Trfase_N"/>
</dbReference>
<evidence type="ECO:0000256" key="2">
    <source>
        <dbReference type="ARBA" id="ARBA00022679"/>
    </source>
</evidence>
<dbReference type="AlphaFoldDB" id="A0A8B7ZJJ1"/>